<name>A0A139H895_9PEZI</name>
<dbReference type="STRING" id="321146.A0A139H895"/>
<dbReference type="EMBL" id="LFZN01000109">
    <property type="protein sequence ID" value="KXS98653.1"/>
    <property type="molecule type" value="Genomic_DNA"/>
</dbReference>
<dbReference type="Pfam" id="PF12311">
    <property type="entry name" value="DUF3632"/>
    <property type="match status" value="1"/>
</dbReference>
<dbReference type="InterPro" id="IPR022085">
    <property type="entry name" value="OpdG"/>
</dbReference>
<evidence type="ECO:0000313" key="2">
    <source>
        <dbReference type="Proteomes" id="UP000070133"/>
    </source>
</evidence>
<dbReference type="OrthoDB" id="4587349at2759"/>
<comment type="caution">
    <text evidence="1">The sequence shown here is derived from an EMBL/GenBank/DDBJ whole genome shotgun (WGS) entry which is preliminary data.</text>
</comment>
<evidence type="ECO:0000313" key="1">
    <source>
        <dbReference type="EMBL" id="KXS98654.1"/>
    </source>
</evidence>
<reference evidence="1 2" key="1">
    <citation type="submission" date="2015-07" db="EMBL/GenBank/DDBJ databases">
        <title>Comparative genomics of the Sigatoka disease complex on banana suggests a link between parallel evolutionary changes in Pseudocercospora fijiensis and Pseudocercospora eumusae and increased virulence on the banana host.</title>
        <authorList>
            <person name="Chang T.-C."/>
            <person name="Salvucci A."/>
            <person name="Crous P.W."/>
            <person name="Stergiopoulos I."/>
        </authorList>
    </citation>
    <scope>NUCLEOTIDE SEQUENCE [LARGE SCALE GENOMIC DNA]</scope>
    <source>
        <strain evidence="1 2">CBS 114824</strain>
    </source>
</reference>
<sequence>MEGALISRRQSIGLPQGRMADPFSWAAMIREQEERGATEYCCFVSFSAYWLHETFMKGGPRVCHPVNVLYACKTALERNPPVDPHQYRLWTIDAMIATEWLRAAGWVLWKVGDAGIREEHATALAAGTPLWQGEDALTPARWELWVRQLRVAEVSMMCPSNRVRIFQAYQEIEPWLRT</sequence>
<keyword evidence="2" id="KW-1185">Reference proteome</keyword>
<dbReference type="AlphaFoldDB" id="A0A139H895"/>
<proteinExistence type="predicted"/>
<organism evidence="1 2">
    <name type="scientific">Pseudocercospora eumusae</name>
    <dbReference type="NCBI Taxonomy" id="321146"/>
    <lineage>
        <taxon>Eukaryota</taxon>
        <taxon>Fungi</taxon>
        <taxon>Dikarya</taxon>
        <taxon>Ascomycota</taxon>
        <taxon>Pezizomycotina</taxon>
        <taxon>Dothideomycetes</taxon>
        <taxon>Dothideomycetidae</taxon>
        <taxon>Mycosphaerellales</taxon>
        <taxon>Mycosphaerellaceae</taxon>
        <taxon>Pseudocercospora</taxon>
    </lineage>
</organism>
<accession>A0A139H895</accession>
<dbReference type="Proteomes" id="UP000070133">
    <property type="component" value="Unassembled WGS sequence"/>
</dbReference>
<protein>
    <submittedName>
        <fullName evidence="1">Uncharacterized protein</fullName>
    </submittedName>
</protein>
<gene>
    <name evidence="1" type="ORF">AC578_10070</name>
</gene>
<dbReference type="EMBL" id="LFZN01000109">
    <property type="protein sequence ID" value="KXS98654.1"/>
    <property type="molecule type" value="Genomic_DNA"/>
</dbReference>